<name>A0AAV4P3Z6_CAEEX</name>
<organism evidence="2 3">
    <name type="scientific">Caerostris extrusa</name>
    <name type="common">Bark spider</name>
    <name type="synonym">Caerostris bankana</name>
    <dbReference type="NCBI Taxonomy" id="172846"/>
    <lineage>
        <taxon>Eukaryota</taxon>
        <taxon>Metazoa</taxon>
        <taxon>Ecdysozoa</taxon>
        <taxon>Arthropoda</taxon>
        <taxon>Chelicerata</taxon>
        <taxon>Arachnida</taxon>
        <taxon>Araneae</taxon>
        <taxon>Araneomorphae</taxon>
        <taxon>Entelegynae</taxon>
        <taxon>Araneoidea</taxon>
        <taxon>Araneidae</taxon>
        <taxon>Caerostris</taxon>
    </lineage>
</organism>
<keyword evidence="1" id="KW-0472">Membrane</keyword>
<sequence length="85" mass="9675">MLKQNPMEKYFLRKNKMPLSIFLPLLAMLWIVGIGLVMNAFQSLLVSKLTIQKSEPYVDTLADMLKTEKTTGITAIEIVLEEFLA</sequence>
<comment type="caution">
    <text evidence="2">The sequence shown here is derived from an EMBL/GenBank/DDBJ whole genome shotgun (WGS) entry which is preliminary data.</text>
</comment>
<evidence type="ECO:0000313" key="3">
    <source>
        <dbReference type="Proteomes" id="UP001054945"/>
    </source>
</evidence>
<gene>
    <name evidence="2" type="primary">AVEN_76543_1</name>
    <name evidence="2" type="ORF">CEXT_67021</name>
</gene>
<reference evidence="2 3" key="1">
    <citation type="submission" date="2021-06" db="EMBL/GenBank/DDBJ databases">
        <title>Caerostris extrusa draft genome.</title>
        <authorList>
            <person name="Kono N."/>
            <person name="Arakawa K."/>
        </authorList>
    </citation>
    <scope>NUCLEOTIDE SEQUENCE [LARGE SCALE GENOMIC DNA]</scope>
</reference>
<keyword evidence="1" id="KW-0812">Transmembrane</keyword>
<evidence type="ECO:0000256" key="1">
    <source>
        <dbReference type="SAM" id="Phobius"/>
    </source>
</evidence>
<keyword evidence="3" id="KW-1185">Reference proteome</keyword>
<protein>
    <submittedName>
        <fullName evidence="2">Uncharacterized protein</fullName>
    </submittedName>
</protein>
<feature type="transmembrane region" description="Helical" evidence="1">
    <location>
        <begin position="21"/>
        <end position="41"/>
    </location>
</feature>
<dbReference type="Proteomes" id="UP001054945">
    <property type="component" value="Unassembled WGS sequence"/>
</dbReference>
<dbReference type="AlphaFoldDB" id="A0AAV4P3Z6"/>
<dbReference type="EMBL" id="BPLR01003968">
    <property type="protein sequence ID" value="GIX90753.1"/>
    <property type="molecule type" value="Genomic_DNA"/>
</dbReference>
<evidence type="ECO:0000313" key="2">
    <source>
        <dbReference type="EMBL" id="GIX90753.1"/>
    </source>
</evidence>
<accession>A0AAV4P3Z6</accession>
<keyword evidence="1" id="KW-1133">Transmembrane helix</keyword>
<proteinExistence type="predicted"/>